<accession>A0A7D7JIT7</accession>
<dbReference type="RefSeq" id="YP_010798564.1">
    <property type="nucleotide sequence ID" value="NC_076490.1"/>
</dbReference>
<feature type="region of interest" description="Disordered" evidence="1">
    <location>
        <begin position="226"/>
        <end position="248"/>
    </location>
</feature>
<evidence type="ECO:0000313" key="2">
    <source>
        <dbReference type="EMBL" id="QMP82253.1"/>
    </source>
</evidence>
<evidence type="ECO:0000313" key="3">
    <source>
        <dbReference type="Proteomes" id="UP000681590"/>
    </source>
</evidence>
<feature type="compositionally biased region" description="Polar residues" evidence="1">
    <location>
        <begin position="232"/>
        <end position="241"/>
    </location>
</feature>
<protein>
    <submittedName>
        <fullName evidence="2">Uncharacterized protein</fullName>
    </submittedName>
</protein>
<dbReference type="KEGG" id="vg:80536795"/>
<reference evidence="2" key="1">
    <citation type="journal article" date="2019" name="PLoS Pathog.">
        <title>Re-assessing the diversity of negative strand RNA viruses in insects.</title>
        <authorList>
            <person name="Kafer S."/>
            <person name="Paraskevopoulou S."/>
            <person name="Zirkel F."/>
            <person name="Wieseke N."/>
            <person name="Donath A."/>
            <person name="Petersen M."/>
            <person name="Jones T.C."/>
            <person name="Liu S."/>
            <person name="Zhou X."/>
            <person name="Middendorf M."/>
            <person name="Junglen S."/>
            <person name="Misof B."/>
            <person name="Drosten C."/>
        </authorList>
    </citation>
    <scope>NUCLEOTIDE SEQUENCE</scope>
    <source>
        <strain evidence="2">OKIAV34</strain>
    </source>
</reference>
<evidence type="ECO:0000256" key="1">
    <source>
        <dbReference type="SAM" id="MobiDB-lite"/>
    </source>
</evidence>
<proteinExistence type="predicted"/>
<sequence>MTSLTKIIKKLKHPNQPSISSSGGRSKSMKPIKVFFDCNISIEGPIGLKWIEAFLESLSVAFVVDTLQSHPSLHDTIPTIAKQIYSALIHSLDVFQLDTRFSDLLSTSLNRKWFSAQSLIPDRTPLFQRSGSKTWEFTNSKNDVLVANLNYRLIIEVSEQSQREILRSSGFFMMDTPTPKEVACIDRVVVKTPKSSIQSSSFDLVLAETKGFKDMKTVMNMIYHESTREDSNQSQLSTCLPSAPPFSS</sequence>
<dbReference type="GeneID" id="80536795"/>
<keyword evidence="3" id="KW-1185">Reference proteome</keyword>
<reference evidence="2" key="2">
    <citation type="submission" date="2020-03" db="EMBL/GenBank/DDBJ databases">
        <authorList>
            <person name="Kafer S."/>
            <person name="Paraskevopoulou S."/>
            <person name="Zirkel F."/>
            <person name="Wieseke N."/>
            <person name="Donath A."/>
            <person name="Petersen M."/>
            <person name="Jones T.C."/>
            <person name="Liu S."/>
            <person name="Zhou X."/>
            <person name="Middendorf M."/>
            <person name="Junglen S."/>
            <person name="Misof B."/>
            <person name="Drosten C."/>
        </authorList>
    </citation>
    <scope>NUCLEOTIDE SEQUENCE</scope>
    <source>
        <strain evidence="2">OKIAV34</strain>
    </source>
</reference>
<organism evidence="2 3">
    <name type="scientific">Lepidopteran rhabdo-related virus 34</name>
    <dbReference type="NCBI Taxonomy" id="2847825"/>
    <lineage>
        <taxon>Viruses</taxon>
        <taxon>Riboviria</taxon>
        <taxon>Orthornavirae</taxon>
        <taxon>Negarnaviricota</taxon>
        <taxon>Haploviricotina</taxon>
        <taxon>Monjiviricetes</taxon>
        <taxon>Mononegavirales</taxon>
        <taxon>Rhabdoviridae</taxon>
        <taxon>Deltarhabdovirinae</taxon>
        <taxon>Betapaprhavirus</taxon>
        <taxon>Betapaprhavirus sylvina</taxon>
    </lineage>
</organism>
<name>A0A7D7JIT7_9RHAB</name>
<dbReference type="EMBL" id="MT153466">
    <property type="protein sequence ID" value="QMP82253.1"/>
    <property type="molecule type" value="Viral_cRNA"/>
</dbReference>
<dbReference type="Proteomes" id="UP000681590">
    <property type="component" value="Segment"/>
</dbReference>